<dbReference type="OrthoDB" id="10053194at2759"/>
<keyword evidence="5 9" id="KW-0297">G-protein coupled receptor</keyword>
<evidence type="ECO:0000256" key="8">
    <source>
        <dbReference type="ARBA" id="ARBA00023224"/>
    </source>
</evidence>
<dbReference type="STRING" id="568069.A0A1J1HKG2"/>
<reference evidence="12 13" key="1">
    <citation type="submission" date="2015-04" db="EMBL/GenBank/DDBJ databases">
        <authorList>
            <person name="Syromyatnikov M.Y."/>
            <person name="Popov V.N."/>
        </authorList>
    </citation>
    <scope>NUCLEOTIDE SEQUENCE [LARGE SCALE GENOMIC DNA]</scope>
</reference>
<feature type="transmembrane region" description="Helical" evidence="10">
    <location>
        <begin position="179"/>
        <end position="197"/>
    </location>
</feature>
<evidence type="ECO:0000256" key="6">
    <source>
        <dbReference type="ARBA" id="ARBA00023136"/>
    </source>
</evidence>
<keyword evidence="8 9" id="KW-0807">Transducer</keyword>
<dbReference type="PROSITE" id="PS50262">
    <property type="entry name" value="G_PROTEIN_RECEP_F1_2"/>
    <property type="match status" value="1"/>
</dbReference>
<keyword evidence="3 9" id="KW-0812">Transmembrane</keyword>
<feature type="transmembrane region" description="Helical" evidence="10">
    <location>
        <begin position="105"/>
        <end position="126"/>
    </location>
</feature>
<dbReference type="PANTHER" id="PTHR24235:SF29">
    <property type="entry name" value="GH23382P"/>
    <property type="match status" value="1"/>
</dbReference>
<gene>
    <name evidence="12" type="ORF">CLUMA_CG001812</name>
</gene>
<dbReference type="PRINTS" id="PR00237">
    <property type="entry name" value="GPCRRHODOPSN"/>
</dbReference>
<organism evidence="12 13">
    <name type="scientific">Clunio marinus</name>
    <dbReference type="NCBI Taxonomy" id="568069"/>
    <lineage>
        <taxon>Eukaryota</taxon>
        <taxon>Metazoa</taxon>
        <taxon>Ecdysozoa</taxon>
        <taxon>Arthropoda</taxon>
        <taxon>Hexapoda</taxon>
        <taxon>Insecta</taxon>
        <taxon>Pterygota</taxon>
        <taxon>Neoptera</taxon>
        <taxon>Endopterygota</taxon>
        <taxon>Diptera</taxon>
        <taxon>Nematocera</taxon>
        <taxon>Chironomoidea</taxon>
        <taxon>Chironomidae</taxon>
        <taxon>Clunio</taxon>
    </lineage>
</organism>
<dbReference type="GO" id="GO:0016020">
    <property type="term" value="C:membrane"/>
    <property type="evidence" value="ECO:0007669"/>
    <property type="project" value="UniProtKB-SubCell"/>
</dbReference>
<proteinExistence type="inferred from homology"/>
<keyword evidence="6 10" id="KW-0472">Membrane</keyword>
<comment type="subcellular location">
    <subcellularLocation>
        <location evidence="1">Membrane</location>
        <topology evidence="1">Multi-pass membrane protein</topology>
    </subcellularLocation>
</comment>
<keyword evidence="7 9" id="KW-0675">Receptor</keyword>
<protein>
    <submittedName>
        <fullName evidence="12">CLUMA_CG001812, isoform A</fullName>
    </submittedName>
</protein>
<dbReference type="InterPro" id="IPR000276">
    <property type="entry name" value="GPCR_Rhodpsn"/>
</dbReference>
<evidence type="ECO:0000256" key="10">
    <source>
        <dbReference type="SAM" id="Phobius"/>
    </source>
</evidence>
<feature type="domain" description="G-protein coupled receptors family 1 profile" evidence="11">
    <location>
        <begin position="117"/>
        <end position="322"/>
    </location>
</feature>
<evidence type="ECO:0000256" key="5">
    <source>
        <dbReference type="ARBA" id="ARBA00023040"/>
    </source>
</evidence>
<evidence type="ECO:0000256" key="9">
    <source>
        <dbReference type="RuleBase" id="RU000688"/>
    </source>
</evidence>
<keyword evidence="4 10" id="KW-1133">Transmembrane helix</keyword>
<sequence>MLSPSDAGMKVSNDNFVDSSLLTLSSSSPHLHYNEQFSFEPSNDSFIKHLLNFTAEKGDGIQSVLANNESFKHNNEQAFNFEVCVVTHDNESAWFSTEFQATLHFMYITIFLISIFGNGIVCFIVFTSSRMQTVTNFFIANLALSDMLMAFFCIPFSFISQFVLQYWPFGLVLCKFVNYTQAISVLVSAYTLVAISIDRYIAIMFPLKPRLSKSYAKFIIVIVWSIAFGTACPIPIVSTLHQPNEWFEKCDRNICGERWNEREHEYYYSLVLMSLQFIIPLVVLVFTYARIAVAVWGKRPPGEAENLRDMRMARSKRKVSKT</sequence>
<dbReference type="GO" id="GO:0004983">
    <property type="term" value="F:neuropeptide Y receptor activity"/>
    <property type="evidence" value="ECO:0007669"/>
    <property type="project" value="InterPro"/>
</dbReference>
<dbReference type="Pfam" id="PF00001">
    <property type="entry name" value="7tm_1"/>
    <property type="match status" value="1"/>
</dbReference>
<dbReference type="Gene3D" id="1.20.1070.10">
    <property type="entry name" value="Rhodopsin 7-helix transmembrane proteins"/>
    <property type="match status" value="1"/>
</dbReference>
<dbReference type="PRINTS" id="PR01012">
    <property type="entry name" value="NRPEPTIDEYR"/>
</dbReference>
<name>A0A1J1HKG2_9DIPT</name>
<dbReference type="PANTHER" id="PTHR24235">
    <property type="entry name" value="NEUROPEPTIDE Y RECEPTOR"/>
    <property type="match status" value="1"/>
</dbReference>
<feature type="transmembrane region" description="Helical" evidence="10">
    <location>
        <begin position="138"/>
        <end position="159"/>
    </location>
</feature>
<keyword evidence="13" id="KW-1185">Reference proteome</keyword>
<evidence type="ECO:0000313" key="12">
    <source>
        <dbReference type="EMBL" id="CRK88026.1"/>
    </source>
</evidence>
<evidence type="ECO:0000259" key="11">
    <source>
        <dbReference type="PROSITE" id="PS50262"/>
    </source>
</evidence>
<dbReference type="EMBL" id="CVRI01000006">
    <property type="protein sequence ID" value="CRK88026.1"/>
    <property type="molecule type" value="Genomic_DNA"/>
</dbReference>
<evidence type="ECO:0000256" key="7">
    <source>
        <dbReference type="ARBA" id="ARBA00023170"/>
    </source>
</evidence>
<dbReference type="InterPro" id="IPR017452">
    <property type="entry name" value="GPCR_Rhodpsn_7TM"/>
</dbReference>
<evidence type="ECO:0000256" key="1">
    <source>
        <dbReference type="ARBA" id="ARBA00004141"/>
    </source>
</evidence>
<comment type="similarity">
    <text evidence="2 9">Belongs to the G-protein coupled receptor 1 family.</text>
</comment>
<dbReference type="PROSITE" id="PS00237">
    <property type="entry name" value="G_PROTEIN_RECEP_F1_1"/>
    <property type="match status" value="1"/>
</dbReference>
<accession>A0A1J1HKG2</accession>
<dbReference type="InterPro" id="IPR000611">
    <property type="entry name" value="NPY_rcpt"/>
</dbReference>
<evidence type="ECO:0000256" key="4">
    <source>
        <dbReference type="ARBA" id="ARBA00022989"/>
    </source>
</evidence>
<dbReference type="SUPFAM" id="SSF81321">
    <property type="entry name" value="Family A G protein-coupled receptor-like"/>
    <property type="match status" value="1"/>
</dbReference>
<dbReference type="Proteomes" id="UP000183832">
    <property type="component" value="Unassembled WGS sequence"/>
</dbReference>
<dbReference type="AlphaFoldDB" id="A0A1J1HKG2"/>
<evidence type="ECO:0000256" key="2">
    <source>
        <dbReference type="ARBA" id="ARBA00010663"/>
    </source>
</evidence>
<evidence type="ECO:0000256" key="3">
    <source>
        <dbReference type="ARBA" id="ARBA00022692"/>
    </source>
</evidence>
<evidence type="ECO:0000313" key="13">
    <source>
        <dbReference type="Proteomes" id="UP000183832"/>
    </source>
</evidence>
<feature type="transmembrane region" description="Helical" evidence="10">
    <location>
        <begin position="218"/>
        <end position="237"/>
    </location>
</feature>
<feature type="transmembrane region" description="Helical" evidence="10">
    <location>
        <begin position="266"/>
        <end position="289"/>
    </location>
</feature>